<dbReference type="Proteomes" id="UP000016517">
    <property type="component" value="Unassembled WGS sequence"/>
</dbReference>
<dbReference type="EMBL" id="AVST01000035">
    <property type="protein sequence ID" value="ERH70960.1"/>
    <property type="molecule type" value="Genomic_DNA"/>
</dbReference>
<gene>
    <name evidence="1" type="ORF">N173_14045</name>
</gene>
<name>A0AAV3K1E9_ACIBA</name>
<organism evidence="1 2">
    <name type="scientific">Acinetobacter baumannii EGD-HP18</name>
    <dbReference type="NCBI Taxonomy" id="1358412"/>
    <lineage>
        <taxon>Bacteria</taxon>
        <taxon>Pseudomonadati</taxon>
        <taxon>Pseudomonadota</taxon>
        <taxon>Gammaproteobacteria</taxon>
        <taxon>Moraxellales</taxon>
        <taxon>Moraxellaceae</taxon>
        <taxon>Acinetobacter</taxon>
        <taxon>Acinetobacter calcoaceticus/baumannii complex</taxon>
    </lineage>
</organism>
<reference evidence="1 2" key="1">
    <citation type="submission" date="2013-08" db="EMBL/GenBank/DDBJ databases">
        <title>Study of Ammonical-Nitrogen removal by Nitrification Denitrification process using lab isolates.</title>
        <authorList>
            <person name="Khardenavis A.A."/>
            <person name="Pal R.R."/>
            <person name="Kapley A."/>
            <person name="Qureshi A."/>
            <person name="Purohit H.J."/>
        </authorList>
    </citation>
    <scope>NUCLEOTIDE SEQUENCE [LARGE SCALE GENOMIC DNA]</scope>
    <source>
        <strain evidence="1 2">EGD-HP18</strain>
    </source>
</reference>
<accession>A0AAV3K1E9</accession>
<comment type="caution">
    <text evidence="1">The sequence shown here is derived from an EMBL/GenBank/DDBJ whole genome shotgun (WGS) entry which is preliminary data.</text>
</comment>
<evidence type="ECO:0000313" key="1">
    <source>
        <dbReference type="EMBL" id="ERH70960.1"/>
    </source>
</evidence>
<protein>
    <submittedName>
        <fullName evidence="1">Uncharacterized protein</fullName>
    </submittedName>
</protein>
<dbReference type="AlphaFoldDB" id="A0AAV3K1E9"/>
<sequence length="58" mass="6973">MEIYSLNQTDVYIIDNNFNIKDVLELVNKLSQFGYVSALKYIKFKYGFKDHYIFLKIN</sequence>
<evidence type="ECO:0000313" key="2">
    <source>
        <dbReference type="Proteomes" id="UP000016517"/>
    </source>
</evidence>
<proteinExistence type="predicted"/>